<dbReference type="EMBL" id="LWBS01000121">
    <property type="protein sequence ID" value="OAP95080.1"/>
    <property type="molecule type" value="Genomic_DNA"/>
</dbReference>
<reference evidence="1" key="1">
    <citation type="submission" date="2016-04" db="EMBL/GenBank/DDBJ databases">
        <title>Fast-growing isolate from the root nodules of Vavilovia formosa.</title>
        <authorList>
            <person name="Kimeklis A."/>
            <person name="Safronova V."/>
            <person name="Belimov A."/>
            <person name="Andronov E."/>
        </authorList>
    </citation>
    <scope>NUCLEOTIDE SEQUENCE [LARGE SCALE GENOMIC DNA]</scope>
    <source>
        <strain evidence="1">Vaf-46</strain>
    </source>
</reference>
<gene>
    <name evidence="1" type="ORF">A4U53_17815</name>
</gene>
<comment type="caution">
    <text evidence="1">The sequence shown here is derived from an EMBL/GenBank/DDBJ whole genome shotgun (WGS) entry which is preliminary data.</text>
</comment>
<dbReference type="SUPFAM" id="SSF49899">
    <property type="entry name" value="Concanavalin A-like lectins/glucanases"/>
    <property type="match status" value="1"/>
</dbReference>
<sequence length="661" mass="67153">MAGLKTSLRRGVSLAALIALGGAIALPSGGGSPPVITPSAGVLAANRGQFPTNVALIPDGTVSSRDVWFSPEGDVTNIVVNHVNTYINGTFQLVTGSTGTFSAYLEYPLGSFTQMTYNGGNLTYTLSSGVVSSDVVPGVTGLAGTKARVHTRCHSGGNTIACVELPANASTIGVGDAKYTWAGAPAYPGAGQASTLFFGANAITGTVNKTAARGFCIIGHSIPFAQGDVSTSGPNGGSGGHAKGLDNRYPYVKICKGGMDSSDMSALRTSGTLASFIKACGVTDVIQDFTGGDLRNGATVAAIKETIQTVFGMVGNAKRFYLATATDRTDTTGDYNTGTQTPKTDGNWASQITLNTDIRAGLPRVTAVVDFCAVTSTSLNSGIWPGGNRVLDGVHPTSFECDNVTAPYVAAFDFIIPATGAWTPADLGYALAGAWDTNDVNQVTIDGSNNLVRMRATYGGGDILPGASPDVSLTGGVASNKRVITFAAGEYLQSVDARILLAGNGAVASGKVTVIEALKFVSGATSRGFMYGTIGGTSGAPSIGIRQTTTNRGPSATPVSTAYTAFQTAFDGNWHTHTVTVDGLNMAYRVDGVQVATGTLVGGTNWSFSQLLIGAVVGAVAGTPGSVNPLSAHAGMLIADTVLAGTDLTNAEAWVGATAGL</sequence>
<dbReference type="AlphaFoldDB" id="A0A179BUX5"/>
<accession>A0A179BUX5</accession>
<dbReference type="InterPro" id="IPR013320">
    <property type="entry name" value="ConA-like_dom_sf"/>
</dbReference>
<evidence type="ECO:0000313" key="1">
    <source>
        <dbReference type="EMBL" id="OAP95080.1"/>
    </source>
</evidence>
<proteinExistence type="predicted"/>
<name>A0A179BUX5_RHILE</name>
<protein>
    <submittedName>
        <fullName evidence="1">Uncharacterized protein</fullName>
    </submittedName>
</protein>
<organism evidence="1">
    <name type="scientific">Rhizobium leguminosarum</name>
    <dbReference type="NCBI Taxonomy" id="384"/>
    <lineage>
        <taxon>Bacteria</taxon>
        <taxon>Pseudomonadati</taxon>
        <taxon>Pseudomonadota</taxon>
        <taxon>Alphaproteobacteria</taxon>
        <taxon>Hyphomicrobiales</taxon>
        <taxon>Rhizobiaceae</taxon>
        <taxon>Rhizobium/Agrobacterium group</taxon>
        <taxon>Rhizobium</taxon>
    </lineage>
</organism>